<dbReference type="Proteomes" id="UP000445000">
    <property type="component" value="Unassembled WGS sequence"/>
</dbReference>
<feature type="chain" id="PRO_5032871651" description="EF-hand domain-containing protein" evidence="1">
    <location>
        <begin position="32"/>
        <end position="160"/>
    </location>
</feature>
<dbReference type="PROSITE" id="PS50222">
    <property type="entry name" value="EF_HAND_2"/>
    <property type="match status" value="1"/>
</dbReference>
<dbReference type="GO" id="GO:0005509">
    <property type="term" value="F:calcium ion binding"/>
    <property type="evidence" value="ECO:0007669"/>
    <property type="project" value="InterPro"/>
</dbReference>
<dbReference type="AlphaFoldDB" id="A0A829YIJ7"/>
<proteinExistence type="predicted"/>
<sequence length="160" mass="16296">MSKNSSFHKTGLGAVGIALTGGMLLASSAFAAQPMAHGYLLTAAPTSKSAEGKCGEGKCGGSKAAAAKTAEGKCGEGKCGEGKCGDESFAKTDANNDGKVSKAEFLAVAPQREASFNEIDADKNGFISQAEAYKFLRSVYEANGKQMPADKFSIAAVLGK</sequence>
<evidence type="ECO:0000313" key="3">
    <source>
        <dbReference type="EMBL" id="GFE82671.1"/>
    </source>
</evidence>
<keyword evidence="4" id="KW-1185">Reference proteome</keyword>
<protein>
    <recommendedName>
        <fullName evidence="2">EF-hand domain-containing protein</fullName>
    </recommendedName>
</protein>
<dbReference type="RefSeq" id="WP_161814337.1">
    <property type="nucleotide sequence ID" value="NZ_BLJN01000005.1"/>
</dbReference>
<dbReference type="Pfam" id="PF13202">
    <property type="entry name" value="EF-hand_5"/>
    <property type="match status" value="2"/>
</dbReference>
<evidence type="ECO:0000313" key="4">
    <source>
        <dbReference type="Proteomes" id="UP000445000"/>
    </source>
</evidence>
<dbReference type="SUPFAM" id="SSF47473">
    <property type="entry name" value="EF-hand"/>
    <property type="match status" value="1"/>
</dbReference>
<dbReference type="InterPro" id="IPR002048">
    <property type="entry name" value="EF_hand_dom"/>
</dbReference>
<dbReference type="Gene3D" id="1.10.238.10">
    <property type="entry name" value="EF-hand"/>
    <property type="match status" value="1"/>
</dbReference>
<comment type="caution">
    <text evidence="3">The sequence shown here is derived from an EMBL/GenBank/DDBJ whole genome shotgun (WGS) entry which is preliminary data.</text>
</comment>
<accession>A0A829YIJ7</accession>
<keyword evidence="1" id="KW-0732">Signal</keyword>
<gene>
    <name evidence="3" type="ORF">GCM10011487_46710</name>
</gene>
<feature type="signal peptide" evidence="1">
    <location>
        <begin position="1"/>
        <end position="31"/>
    </location>
</feature>
<dbReference type="EMBL" id="BLJN01000005">
    <property type="protein sequence ID" value="GFE82671.1"/>
    <property type="molecule type" value="Genomic_DNA"/>
</dbReference>
<name>A0A829YIJ7_9GAMM</name>
<evidence type="ECO:0000256" key="1">
    <source>
        <dbReference type="SAM" id="SignalP"/>
    </source>
</evidence>
<evidence type="ECO:0000259" key="2">
    <source>
        <dbReference type="PROSITE" id="PS50222"/>
    </source>
</evidence>
<reference evidence="4" key="1">
    <citation type="submission" date="2020-01" db="EMBL/GenBank/DDBJ databases">
        <title>'Steroidobacter agaridevorans' sp. nov., agar-degrading bacteria isolated from rhizosphere soils.</title>
        <authorList>
            <person name="Ikenaga M."/>
            <person name="Kataoka M."/>
            <person name="Murouchi A."/>
            <person name="Katsuragi S."/>
            <person name="Sakai M."/>
        </authorList>
    </citation>
    <scope>NUCLEOTIDE SEQUENCE [LARGE SCALE GENOMIC DNA]</scope>
    <source>
        <strain evidence="4">YU21-B</strain>
    </source>
</reference>
<dbReference type="InterPro" id="IPR011992">
    <property type="entry name" value="EF-hand-dom_pair"/>
</dbReference>
<feature type="domain" description="EF-hand" evidence="2">
    <location>
        <begin position="107"/>
        <end position="142"/>
    </location>
</feature>
<dbReference type="SMART" id="SM00054">
    <property type="entry name" value="EFh"/>
    <property type="match status" value="2"/>
</dbReference>
<organism evidence="3 4">
    <name type="scientific">Steroidobacter agaridevorans</name>
    <dbReference type="NCBI Taxonomy" id="2695856"/>
    <lineage>
        <taxon>Bacteria</taxon>
        <taxon>Pseudomonadati</taxon>
        <taxon>Pseudomonadota</taxon>
        <taxon>Gammaproteobacteria</taxon>
        <taxon>Steroidobacterales</taxon>
        <taxon>Steroidobacteraceae</taxon>
        <taxon>Steroidobacter</taxon>
    </lineage>
</organism>